<sequence length="396" mass="44453">MKLPLPSFLSVAVTIGRKKALRLLLPAVVFAILGACAVQEPSGTPLEKVLGSHVPAIKRVMDSISHYGLQIRYTQIDRKNDSVVLRDFDFQVDADAYFYPASTVKFPIAVLALEKLNRTDSLDRNTRFYVEGDSVETTFAEAISQIFAVSDNDASNRLIEFLGQDAINSGLRKKGVRPVRIAHRLGYRSDDLATKPLIIYENDSTTAILDGTINTAPEPLDLKNITKGKGYYEGGALIDEAFDFSLNNYYPVPAQHGLLKRIVFPHLFSSEERFDISEEQREFLLTAMHTLPKKVGYDPKEFYDGYVKFFIYGDTQQDIPASVKIHNKVGFAHGTLTDSAYITDDQNGVEFMLTATILVNKNGIFNDDTYEYDEIGLPFLAELGRQLYAYEVDRKK</sequence>
<dbReference type="EMBL" id="JAVTTP010000001">
    <property type="protein sequence ID" value="MDT7829853.1"/>
    <property type="molecule type" value="Genomic_DNA"/>
</dbReference>
<evidence type="ECO:0000259" key="1">
    <source>
        <dbReference type="Pfam" id="PF13354"/>
    </source>
</evidence>
<dbReference type="GO" id="GO:0016787">
    <property type="term" value="F:hydrolase activity"/>
    <property type="evidence" value="ECO:0007669"/>
    <property type="project" value="UniProtKB-KW"/>
</dbReference>
<evidence type="ECO:0000313" key="2">
    <source>
        <dbReference type="EMBL" id="MDT7829853.1"/>
    </source>
</evidence>
<protein>
    <submittedName>
        <fullName evidence="2">Serine hydrolase</fullName>
    </submittedName>
</protein>
<dbReference type="Proteomes" id="UP001250656">
    <property type="component" value="Unassembled WGS sequence"/>
</dbReference>
<name>A0ABU3L9E2_9FLAO</name>
<dbReference type="RefSeq" id="WP_314016081.1">
    <property type="nucleotide sequence ID" value="NZ_JAVTTP010000001.1"/>
</dbReference>
<dbReference type="InterPro" id="IPR012338">
    <property type="entry name" value="Beta-lactam/transpept-like"/>
</dbReference>
<comment type="caution">
    <text evidence="2">The sequence shown here is derived from an EMBL/GenBank/DDBJ whole genome shotgun (WGS) entry which is preliminary data.</text>
</comment>
<dbReference type="SUPFAM" id="SSF56601">
    <property type="entry name" value="beta-lactamase/transpeptidase-like"/>
    <property type="match status" value="1"/>
</dbReference>
<accession>A0ABU3L9E2</accession>
<evidence type="ECO:0000313" key="3">
    <source>
        <dbReference type="Proteomes" id="UP001250656"/>
    </source>
</evidence>
<gene>
    <name evidence="2" type="ORF">RQM65_14355</name>
</gene>
<feature type="domain" description="Beta-lactamase class A catalytic" evidence="1">
    <location>
        <begin position="89"/>
        <end position="348"/>
    </location>
</feature>
<dbReference type="InterPro" id="IPR045155">
    <property type="entry name" value="Beta-lactam_cat"/>
</dbReference>
<keyword evidence="2" id="KW-0378">Hydrolase</keyword>
<proteinExistence type="predicted"/>
<reference evidence="2 3" key="1">
    <citation type="submission" date="2023-09" db="EMBL/GenBank/DDBJ databases">
        <title>Novel taxa isolated from Blanes Bay.</title>
        <authorList>
            <person name="Rey-Velasco X."/>
            <person name="Lucena T."/>
        </authorList>
    </citation>
    <scope>NUCLEOTIDE SEQUENCE [LARGE SCALE GENOMIC DNA]</scope>
    <source>
        <strain evidence="2 3">S334</strain>
    </source>
</reference>
<keyword evidence="3" id="KW-1185">Reference proteome</keyword>
<organism evidence="2 3">
    <name type="scientific">Pricia mediterranea</name>
    <dbReference type="NCBI Taxonomy" id="3076079"/>
    <lineage>
        <taxon>Bacteria</taxon>
        <taxon>Pseudomonadati</taxon>
        <taxon>Bacteroidota</taxon>
        <taxon>Flavobacteriia</taxon>
        <taxon>Flavobacteriales</taxon>
        <taxon>Flavobacteriaceae</taxon>
        <taxon>Pricia</taxon>
    </lineage>
</organism>
<dbReference type="Gene3D" id="3.40.710.10">
    <property type="entry name" value="DD-peptidase/beta-lactamase superfamily"/>
    <property type="match status" value="1"/>
</dbReference>
<dbReference type="Pfam" id="PF13354">
    <property type="entry name" value="Beta-lactamase2"/>
    <property type="match status" value="1"/>
</dbReference>